<dbReference type="AlphaFoldDB" id="A0AAV7HUL5"/>
<keyword evidence="3" id="KW-1185">Reference proteome</keyword>
<evidence type="ECO:0000313" key="3">
    <source>
        <dbReference type="Proteomes" id="UP000826195"/>
    </source>
</evidence>
<gene>
    <name evidence="2" type="ORF">KQX54_019740</name>
</gene>
<dbReference type="EMBL" id="JAHXZJ010002982">
    <property type="protein sequence ID" value="KAH0535860.1"/>
    <property type="molecule type" value="Genomic_DNA"/>
</dbReference>
<organism evidence="2 3">
    <name type="scientific">Cotesia glomerata</name>
    <name type="common">Lepidopteran parasitic wasp</name>
    <name type="synonym">Apanteles glomeratus</name>
    <dbReference type="NCBI Taxonomy" id="32391"/>
    <lineage>
        <taxon>Eukaryota</taxon>
        <taxon>Metazoa</taxon>
        <taxon>Ecdysozoa</taxon>
        <taxon>Arthropoda</taxon>
        <taxon>Hexapoda</taxon>
        <taxon>Insecta</taxon>
        <taxon>Pterygota</taxon>
        <taxon>Neoptera</taxon>
        <taxon>Endopterygota</taxon>
        <taxon>Hymenoptera</taxon>
        <taxon>Apocrita</taxon>
        <taxon>Ichneumonoidea</taxon>
        <taxon>Braconidae</taxon>
        <taxon>Microgastrinae</taxon>
        <taxon>Cotesia</taxon>
    </lineage>
</organism>
<dbReference type="Proteomes" id="UP000826195">
    <property type="component" value="Unassembled WGS sequence"/>
</dbReference>
<reference evidence="2 3" key="1">
    <citation type="journal article" date="2021" name="J. Hered.">
        <title>A chromosome-level genome assembly of the parasitoid wasp, Cotesia glomerata (Hymenoptera: Braconidae).</title>
        <authorList>
            <person name="Pinto B.J."/>
            <person name="Weis J.J."/>
            <person name="Gamble T."/>
            <person name="Ode P.J."/>
            <person name="Paul R."/>
            <person name="Zaspel J.M."/>
        </authorList>
    </citation>
    <scope>NUCLEOTIDE SEQUENCE [LARGE SCALE GENOMIC DNA]</scope>
    <source>
        <strain evidence="2">CgM1</strain>
    </source>
</reference>
<feature type="region of interest" description="Disordered" evidence="1">
    <location>
        <begin position="57"/>
        <end position="83"/>
    </location>
</feature>
<evidence type="ECO:0000256" key="1">
    <source>
        <dbReference type="SAM" id="MobiDB-lite"/>
    </source>
</evidence>
<comment type="caution">
    <text evidence="2">The sequence shown here is derived from an EMBL/GenBank/DDBJ whole genome shotgun (WGS) entry which is preliminary data.</text>
</comment>
<name>A0AAV7HUL5_COTGL</name>
<evidence type="ECO:0000313" key="2">
    <source>
        <dbReference type="EMBL" id="KAH0535860.1"/>
    </source>
</evidence>
<protein>
    <submittedName>
        <fullName evidence="2">Uncharacterized protein</fullName>
    </submittedName>
</protein>
<proteinExistence type="predicted"/>
<sequence>MTIKGDICTPVRKKARTIVEITPQNTTFSNESIDAEEDEDSCKPALFFLRHKTPVRSEVTGGDINPRRTPVIRSEATGNDKRT</sequence>
<accession>A0AAV7HUL5</accession>